<keyword evidence="2" id="KW-1185">Reference proteome</keyword>
<reference evidence="1 2" key="1">
    <citation type="journal article" date="2023" name="Genome Announc.">
        <title>Pan-Genome Analyses of the Genus Cohnella and Proposal of the Novel Species Cohnella silvisoli sp. nov., Isolated from Forest Soil.</title>
        <authorList>
            <person name="Wang C."/>
            <person name="Mao L."/>
            <person name="Bao G."/>
            <person name="Zhu H."/>
        </authorList>
    </citation>
    <scope>NUCLEOTIDE SEQUENCE [LARGE SCALE GENOMIC DNA]</scope>
    <source>
        <strain evidence="1 2">NL03-T5-1</strain>
    </source>
</reference>
<evidence type="ECO:0000313" key="1">
    <source>
        <dbReference type="EMBL" id="MEQ4481417.1"/>
    </source>
</evidence>
<gene>
    <name evidence="1" type="ORF">QJS35_03290</name>
</gene>
<comment type="caution">
    <text evidence="1">The sequence shown here is derived from an EMBL/GenBank/DDBJ whole genome shotgun (WGS) entry which is preliminary data.</text>
</comment>
<dbReference type="RefSeq" id="WP_232182078.1">
    <property type="nucleotide sequence ID" value="NZ_JAIOAP010000001.1"/>
</dbReference>
<sequence length="176" mass="19941">MSIPDDNRKMDKDQMISALSRLNEKLRSTDETGEIILFGEAVMCLIFGSRGYTRDIDAVFEPKGSIYAYAREIAEEEGLPLNWLNDGVKGWLYVEPETDLVMQLSNFRVLAAKPEYILAMKCYAARLDTDDLNDAKVLVNHLGLKDRNQVLDIVEKYIPSKLLSVKTVAFTEALFI</sequence>
<evidence type="ECO:0008006" key="3">
    <source>
        <dbReference type="Google" id="ProtNLM"/>
    </source>
</evidence>
<proteinExistence type="predicted"/>
<dbReference type="EMBL" id="JASKHM010000001">
    <property type="protein sequence ID" value="MEQ4481417.1"/>
    <property type="molecule type" value="Genomic_DNA"/>
</dbReference>
<evidence type="ECO:0000313" key="2">
    <source>
        <dbReference type="Proteomes" id="UP001493487"/>
    </source>
</evidence>
<dbReference type="Proteomes" id="UP001493487">
    <property type="component" value="Unassembled WGS sequence"/>
</dbReference>
<name>A0ABV1KPM1_9BACL</name>
<protein>
    <recommendedName>
        <fullName evidence="3">Nucleotidyltransferase family protein</fullName>
    </recommendedName>
</protein>
<organism evidence="1 2">
    <name type="scientific">Cohnella silvisoli</name>
    <dbReference type="NCBI Taxonomy" id="2873699"/>
    <lineage>
        <taxon>Bacteria</taxon>
        <taxon>Bacillati</taxon>
        <taxon>Bacillota</taxon>
        <taxon>Bacilli</taxon>
        <taxon>Bacillales</taxon>
        <taxon>Paenibacillaceae</taxon>
        <taxon>Cohnella</taxon>
    </lineage>
</organism>
<accession>A0ABV1KPM1</accession>